<evidence type="ECO:0000313" key="3">
    <source>
        <dbReference type="EMBL" id="HJF39720.1"/>
    </source>
</evidence>
<comment type="similarity">
    <text evidence="2">Belongs to the UPF0291 family.</text>
</comment>
<dbReference type="HAMAP" id="MF_01103">
    <property type="entry name" value="UPF0291"/>
    <property type="match status" value="1"/>
</dbReference>
<dbReference type="SUPFAM" id="SSF158221">
    <property type="entry name" value="YnzC-like"/>
    <property type="match status" value="1"/>
</dbReference>
<dbReference type="RefSeq" id="WP_191376316.1">
    <property type="nucleotide sequence ID" value="NZ_CAJFOD010000090.1"/>
</dbReference>
<dbReference type="Pfam" id="PF05979">
    <property type="entry name" value="DUF896"/>
    <property type="match status" value="1"/>
</dbReference>
<name>A0A921GAL0_9FIRM</name>
<evidence type="ECO:0000256" key="1">
    <source>
        <dbReference type="ARBA" id="ARBA00022490"/>
    </source>
</evidence>
<organism evidence="3 4">
    <name type="scientific">Thomasclavelia spiroformis</name>
    <dbReference type="NCBI Taxonomy" id="29348"/>
    <lineage>
        <taxon>Bacteria</taxon>
        <taxon>Bacillati</taxon>
        <taxon>Bacillota</taxon>
        <taxon>Erysipelotrichia</taxon>
        <taxon>Erysipelotrichales</taxon>
        <taxon>Coprobacillaceae</taxon>
        <taxon>Thomasclavelia</taxon>
    </lineage>
</organism>
<reference evidence="3" key="2">
    <citation type="submission" date="2021-09" db="EMBL/GenBank/DDBJ databases">
        <authorList>
            <person name="Gilroy R."/>
        </authorList>
    </citation>
    <scope>NUCLEOTIDE SEQUENCE</scope>
    <source>
        <strain evidence="3">CHK193-16274</strain>
    </source>
</reference>
<dbReference type="Proteomes" id="UP000749320">
    <property type="component" value="Unassembled WGS sequence"/>
</dbReference>
<dbReference type="GO" id="GO:0005737">
    <property type="term" value="C:cytoplasm"/>
    <property type="evidence" value="ECO:0007669"/>
    <property type="project" value="UniProtKB-SubCell"/>
</dbReference>
<dbReference type="PANTHER" id="PTHR37300">
    <property type="entry name" value="UPF0291 PROTEIN CBO2609/CLC_2481"/>
    <property type="match status" value="1"/>
</dbReference>
<gene>
    <name evidence="3" type="ORF">K8V91_02240</name>
</gene>
<reference evidence="3" key="1">
    <citation type="journal article" date="2021" name="PeerJ">
        <title>Extensive microbial diversity within the chicken gut microbiome revealed by metagenomics and culture.</title>
        <authorList>
            <person name="Gilroy R."/>
            <person name="Ravi A."/>
            <person name="Getino M."/>
            <person name="Pursley I."/>
            <person name="Horton D.L."/>
            <person name="Alikhan N.F."/>
            <person name="Baker D."/>
            <person name="Gharbi K."/>
            <person name="Hall N."/>
            <person name="Watson M."/>
            <person name="Adriaenssens E.M."/>
            <person name="Foster-Nyarko E."/>
            <person name="Jarju S."/>
            <person name="Secka A."/>
            <person name="Antonio M."/>
            <person name="Oren A."/>
            <person name="Chaudhuri R.R."/>
            <person name="La Ragione R."/>
            <person name="Hildebrand F."/>
            <person name="Pallen M.J."/>
        </authorList>
    </citation>
    <scope>NUCLEOTIDE SEQUENCE</scope>
    <source>
        <strain evidence="3">CHK193-16274</strain>
    </source>
</reference>
<evidence type="ECO:0000313" key="4">
    <source>
        <dbReference type="Proteomes" id="UP000749320"/>
    </source>
</evidence>
<proteinExistence type="inferred from homology"/>
<dbReference type="EMBL" id="DYWV01000075">
    <property type="protein sequence ID" value="HJF39720.1"/>
    <property type="molecule type" value="Genomic_DNA"/>
</dbReference>
<accession>A0A921GAL0</accession>
<dbReference type="AlphaFoldDB" id="A0A921GAL0"/>
<comment type="subcellular location">
    <subcellularLocation>
        <location evidence="2">Cytoplasm</location>
    </subcellularLocation>
</comment>
<dbReference type="Gene3D" id="1.10.287.540">
    <property type="entry name" value="Helix hairpin bin"/>
    <property type="match status" value="1"/>
</dbReference>
<protein>
    <recommendedName>
        <fullName evidence="2">UPF0291 protein K8V91_02240</fullName>
    </recommendedName>
</protein>
<keyword evidence="1 2" id="KW-0963">Cytoplasm</keyword>
<dbReference type="InterPro" id="IPR009242">
    <property type="entry name" value="DUF896"/>
</dbReference>
<dbReference type="PANTHER" id="PTHR37300:SF1">
    <property type="entry name" value="UPF0291 PROTEIN YNZC"/>
    <property type="match status" value="1"/>
</dbReference>
<evidence type="ECO:0000256" key="2">
    <source>
        <dbReference type="HAMAP-Rule" id="MF_01103"/>
    </source>
</evidence>
<comment type="caution">
    <text evidence="3">The sequence shown here is derived from an EMBL/GenBank/DDBJ whole genome shotgun (WGS) entry which is preliminary data.</text>
</comment>
<sequence length="76" mass="8670">MSSIDPKLIARINELAKKKKDGTITKAELKEQEKLRQKYLKAFRSGFKQQLMGIKVVDVNGNDVTPQKIKAEKLKN</sequence>